<evidence type="ECO:0000313" key="2">
    <source>
        <dbReference type="Proteomes" id="UP000017820"/>
    </source>
</evidence>
<dbReference type="AlphaFoldDB" id="V4HJW1"/>
<dbReference type="GeneID" id="29918792"/>
<dbReference type="EMBL" id="AUSV01000128">
    <property type="protein sequence ID" value="ESP91105.1"/>
    <property type="molecule type" value="Genomic_DNA"/>
</dbReference>
<accession>V4HJW1</accession>
<reference evidence="1 2" key="1">
    <citation type="submission" date="2013-07" db="EMBL/GenBank/DDBJ databases">
        <title>Draft genome sequence of Pseudoalteromonas luteoviolacea 2ta16.</title>
        <authorList>
            <person name="Allen E.E."/>
            <person name="Azam F."/>
            <person name="Podell S."/>
        </authorList>
    </citation>
    <scope>NUCLEOTIDE SEQUENCE [LARGE SCALE GENOMIC DNA]</scope>
    <source>
        <strain evidence="1 2">2ta16</strain>
    </source>
</reference>
<name>V4HJW1_PSEL2</name>
<protein>
    <recommendedName>
        <fullName evidence="3">Lipoprotein</fullName>
    </recommendedName>
</protein>
<evidence type="ECO:0000313" key="1">
    <source>
        <dbReference type="EMBL" id="ESP91105.1"/>
    </source>
</evidence>
<evidence type="ECO:0008006" key="3">
    <source>
        <dbReference type="Google" id="ProtNLM"/>
    </source>
</evidence>
<gene>
    <name evidence="1" type="ORF">PL2TA16_01112</name>
</gene>
<organism evidence="1 2">
    <name type="scientific">Pseudoalteromonas luteoviolacea (strain 2ta16)</name>
    <dbReference type="NCBI Taxonomy" id="1353533"/>
    <lineage>
        <taxon>Bacteria</taxon>
        <taxon>Pseudomonadati</taxon>
        <taxon>Pseudomonadota</taxon>
        <taxon>Gammaproteobacteria</taxon>
        <taxon>Alteromonadales</taxon>
        <taxon>Pseudoalteromonadaceae</taxon>
        <taxon>Pseudoalteromonas</taxon>
    </lineage>
</organism>
<comment type="caution">
    <text evidence="1">The sequence shown here is derived from an EMBL/GenBank/DDBJ whole genome shotgun (WGS) entry which is preliminary data.</text>
</comment>
<dbReference type="RefSeq" id="WP_023401369.1">
    <property type="nucleotide sequence ID" value="NZ_AUSV01000128.1"/>
</dbReference>
<proteinExistence type="predicted"/>
<sequence>MLYLRAIGLLILVVTLLGCGSESSVTPLPEPPEKQKTQQITKGIDLYLFNREVDQKIDTHIIKRASPYQANTPIAHQNLIFGLDTVTETVVIASSFSSSMWPAIISKAYARSPEIKTTKESIKSIKITSAYDFNEDFLAGSNLNQLFSVTFATFPNKYFSYKEEKRIYTTLNTYIETANNAPLTPLGLRTDLILNTPPKAQFPMTFYIEIELDDGQMFTIESPEIQFISNESH</sequence>
<dbReference type="PATRIC" id="fig|1353533.3.peg.4533"/>
<dbReference type="PROSITE" id="PS51257">
    <property type="entry name" value="PROKAR_LIPOPROTEIN"/>
    <property type="match status" value="1"/>
</dbReference>
<dbReference type="Proteomes" id="UP000017820">
    <property type="component" value="Unassembled WGS sequence"/>
</dbReference>